<dbReference type="GO" id="GO:0046872">
    <property type="term" value="F:metal ion binding"/>
    <property type="evidence" value="ECO:0007669"/>
    <property type="project" value="UniProtKB-KW"/>
</dbReference>
<dbReference type="PANTHER" id="PTHR35457">
    <property type="entry name" value="HEME A SYNTHASE"/>
    <property type="match status" value="1"/>
</dbReference>
<evidence type="ECO:0000313" key="13">
    <source>
        <dbReference type="EMBL" id="ANZ39270.1"/>
    </source>
</evidence>
<protein>
    <submittedName>
        <fullName evidence="13">Cytochrome-c oxidase</fullName>
    </submittedName>
</protein>
<evidence type="ECO:0000256" key="12">
    <source>
        <dbReference type="SAM" id="Phobius"/>
    </source>
</evidence>
<evidence type="ECO:0000256" key="9">
    <source>
        <dbReference type="ARBA" id="ARBA00023136"/>
    </source>
</evidence>
<proteinExistence type="predicted"/>
<feature type="transmembrane region" description="Helical" evidence="12">
    <location>
        <begin position="262"/>
        <end position="282"/>
    </location>
</feature>
<feature type="transmembrane region" description="Helical" evidence="12">
    <location>
        <begin position="170"/>
        <end position="191"/>
    </location>
</feature>
<keyword evidence="4" id="KW-0479">Metal-binding</keyword>
<keyword evidence="6" id="KW-0560">Oxidoreductase</keyword>
<feature type="transmembrane region" description="Helical" evidence="12">
    <location>
        <begin position="74"/>
        <end position="93"/>
    </location>
</feature>
<dbReference type="InterPro" id="IPR050450">
    <property type="entry name" value="COX15/CtaA_HemeA_synthase"/>
</dbReference>
<dbReference type="AlphaFoldDB" id="A0A1B2HNI3"/>
<keyword evidence="8" id="KW-0350">Heme biosynthesis</keyword>
<dbReference type="EMBL" id="CP016793">
    <property type="protein sequence ID" value="ANZ39270.1"/>
    <property type="molecule type" value="Genomic_DNA"/>
</dbReference>
<dbReference type="PANTHER" id="PTHR35457:SF1">
    <property type="entry name" value="HEME A SYNTHASE"/>
    <property type="match status" value="1"/>
</dbReference>
<dbReference type="InterPro" id="IPR003780">
    <property type="entry name" value="COX15/CtaA_fam"/>
</dbReference>
<keyword evidence="9 12" id="KW-0472">Membrane</keyword>
<feature type="transmembrane region" description="Helical" evidence="12">
    <location>
        <begin position="211"/>
        <end position="232"/>
    </location>
</feature>
<sequence length="305" mass="32243">MSRLTAFIVPLQRALAIAAIIAQGGIAVTGSIVRVTGSGLGCPTWPECVPGSIVPVEHPDVAALHQWVEFGNRTLFGVIGIITGLCLVAAWLNKPRRRRVIVLAAIQVGGVLAQAVIGGATVRLGLVWWSVSVHFMVSMVLVWFAVLLLRSLSEGDGPARWLVPAGARGLQVVMAVVMYLLLIAGTFVTAAGPHAGDSKTPRLDVPVPTLAQIHADLLFLFLGMLIAMGFFVRTRPYWVLVGVVVAQGALGMVQYWTGVPEVLVSLHVLGAGAVVVATAMLWTSSRERTVVVEVPASDDQALSKA</sequence>
<keyword evidence="5 12" id="KW-1133">Transmembrane helix</keyword>
<dbReference type="RefSeq" id="WP_065917612.1">
    <property type="nucleotide sequence ID" value="NZ_CP016793.1"/>
</dbReference>
<keyword evidence="10" id="KW-1015">Disulfide bond</keyword>
<keyword evidence="7" id="KW-0408">Iron</keyword>
<evidence type="ECO:0000256" key="8">
    <source>
        <dbReference type="ARBA" id="ARBA00023133"/>
    </source>
</evidence>
<dbReference type="STRING" id="1586287.BBK82_27635"/>
<evidence type="ECO:0000256" key="6">
    <source>
        <dbReference type="ARBA" id="ARBA00023002"/>
    </source>
</evidence>
<accession>A0A1B2HNI3</accession>
<dbReference type="Pfam" id="PF02628">
    <property type="entry name" value="COX15-CtaA"/>
    <property type="match status" value="1"/>
</dbReference>
<feature type="transmembrane region" description="Helical" evidence="12">
    <location>
        <begin position="100"/>
        <end position="120"/>
    </location>
</feature>
<dbReference type="Proteomes" id="UP000093053">
    <property type="component" value="Chromosome"/>
</dbReference>
<dbReference type="GO" id="GO:0016020">
    <property type="term" value="C:membrane"/>
    <property type="evidence" value="ECO:0007669"/>
    <property type="project" value="UniProtKB-SubCell"/>
</dbReference>
<dbReference type="GO" id="GO:0006784">
    <property type="term" value="P:heme A biosynthetic process"/>
    <property type="evidence" value="ECO:0007669"/>
    <property type="project" value="InterPro"/>
</dbReference>
<evidence type="ECO:0000256" key="7">
    <source>
        <dbReference type="ARBA" id="ARBA00023004"/>
    </source>
</evidence>
<evidence type="ECO:0000256" key="1">
    <source>
        <dbReference type="ARBA" id="ARBA00004141"/>
    </source>
</evidence>
<keyword evidence="2" id="KW-1003">Cell membrane</keyword>
<evidence type="ECO:0000256" key="5">
    <source>
        <dbReference type="ARBA" id="ARBA00022989"/>
    </source>
</evidence>
<feature type="transmembrane region" description="Helical" evidence="12">
    <location>
        <begin position="237"/>
        <end position="256"/>
    </location>
</feature>
<gene>
    <name evidence="13" type="ORF">BBK82_27635</name>
</gene>
<dbReference type="OrthoDB" id="5241540at2"/>
<evidence type="ECO:0000256" key="2">
    <source>
        <dbReference type="ARBA" id="ARBA00022475"/>
    </source>
</evidence>
<evidence type="ECO:0000313" key="14">
    <source>
        <dbReference type="Proteomes" id="UP000093053"/>
    </source>
</evidence>
<keyword evidence="3 12" id="KW-0812">Transmembrane</keyword>
<evidence type="ECO:0000256" key="10">
    <source>
        <dbReference type="ARBA" id="ARBA00023157"/>
    </source>
</evidence>
<comment type="subcellular location">
    <subcellularLocation>
        <location evidence="1">Membrane</location>
        <topology evidence="1">Multi-pass membrane protein</topology>
    </subcellularLocation>
</comment>
<dbReference type="GO" id="GO:0016491">
    <property type="term" value="F:oxidoreductase activity"/>
    <property type="evidence" value="ECO:0007669"/>
    <property type="project" value="UniProtKB-KW"/>
</dbReference>
<feature type="transmembrane region" description="Helical" evidence="12">
    <location>
        <begin position="126"/>
        <end position="149"/>
    </location>
</feature>
<name>A0A1B2HNI3_9PSEU</name>
<reference evidence="13 14" key="1">
    <citation type="submission" date="2016-07" db="EMBL/GenBank/DDBJ databases">
        <title>Complete genome sequence of the Lentzea guizhouensis DHS C013.</title>
        <authorList>
            <person name="Cao C."/>
        </authorList>
    </citation>
    <scope>NUCLEOTIDE SEQUENCE [LARGE SCALE GENOMIC DNA]</scope>
    <source>
        <strain evidence="13 14">DHS C013</strain>
    </source>
</reference>
<evidence type="ECO:0000256" key="11">
    <source>
        <dbReference type="ARBA" id="ARBA00023444"/>
    </source>
</evidence>
<keyword evidence="14" id="KW-1185">Reference proteome</keyword>
<evidence type="ECO:0000256" key="4">
    <source>
        <dbReference type="ARBA" id="ARBA00022723"/>
    </source>
</evidence>
<comment type="pathway">
    <text evidence="11">Porphyrin-containing compound metabolism.</text>
</comment>
<dbReference type="KEGG" id="led:BBK82_27635"/>
<organism evidence="13 14">
    <name type="scientific">Lentzea guizhouensis</name>
    <dbReference type="NCBI Taxonomy" id="1586287"/>
    <lineage>
        <taxon>Bacteria</taxon>
        <taxon>Bacillati</taxon>
        <taxon>Actinomycetota</taxon>
        <taxon>Actinomycetes</taxon>
        <taxon>Pseudonocardiales</taxon>
        <taxon>Pseudonocardiaceae</taxon>
        <taxon>Lentzea</taxon>
    </lineage>
</organism>
<evidence type="ECO:0000256" key="3">
    <source>
        <dbReference type="ARBA" id="ARBA00022692"/>
    </source>
</evidence>